<protein>
    <submittedName>
        <fullName evidence="1">Uncharacterized protein</fullName>
    </submittedName>
</protein>
<evidence type="ECO:0000313" key="2">
    <source>
        <dbReference type="Proteomes" id="UP000323597"/>
    </source>
</evidence>
<proteinExistence type="predicted"/>
<organism evidence="1 2">
    <name type="scientific">Gossypium mustelinum</name>
    <name type="common">Cotton</name>
    <name type="synonym">Gossypium caicoense</name>
    <dbReference type="NCBI Taxonomy" id="34275"/>
    <lineage>
        <taxon>Eukaryota</taxon>
        <taxon>Viridiplantae</taxon>
        <taxon>Streptophyta</taxon>
        <taxon>Embryophyta</taxon>
        <taxon>Tracheophyta</taxon>
        <taxon>Spermatophyta</taxon>
        <taxon>Magnoliopsida</taxon>
        <taxon>eudicotyledons</taxon>
        <taxon>Gunneridae</taxon>
        <taxon>Pentapetalae</taxon>
        <taxon>rosids</taxon>
        <taxon>malvids</taxon>
        <taxon>Malvales</taxon>
        <taxon>Malvaceae</taxon>
        <taxon>Malvoideae</taxon>
        <taxon>Gossypium</taxon>
    </lineage>
</organism>
<reference evidence="1 2" key="1">
    <citation type="submission" date="2019-07" db="EMBL/GenBank/DDBJ databases">
        <title>WGS assembly of Gossypium mustelinum.</title>
        <authorList>
            <person name="Chen Z.J."/>
            <person name="Sreedasyam A."/>
            <person name="Ando A."/>
            <person name="Song Q."/>
            <person name="De L."/>
            <person name="Hulse-Kemp A."/>
            <person name="Ding M."/>
            <person name="Ye W."/>
            <person name="Kirkbride R."/>
            <person name="Jenkins J."/>
            <person name="Plott C."/>
            <person name="Lovell J."/>
            <person name="Lin Y.-M."/>
            <person name="Vaughn R."/>
            <person name="Liu B."/>
            <person name="Li W."/>
            <person name="Simpson S."/>
            <person name="Scheffler B."/>
            <person name="Saski C."/>
            <person name="Grover C."/>
            <person name="Hu G."/>
            <person name="Conover J."/>
            <person name="Carlson J."/>
            <person name="Shu S."/>
            <person name="Boston L."/>
            <person name="Williams M."/>
            <person name="Peterson D."/>
            <person name="Mcgee K."/>
            <person name="Jones D."/>
            <person name="Wendel J."/>
            <person name="Stelly D."/>
            <person name="Grimwood J."/>
            <person name="Schmutz J."/>
        </authorList>
    </citation>
    <scope>NUCLEOTIDE SEQUENCE [LARGE SCALE GENOMIC DNA]</scope>
    <source>
        <strain evidence="1">1408120.09</strain>
    </source>
</reference>
<keyword evidence="2" id="KW-1185">Reference proteome</keyword>
<dbReference type="AlphaFoldDB" id="A0A5D2YKD3"/>
<name>A0A5D2YKD3_GOSMU</name>
<dbReference type="Proteomes" id="UP000323597">
    <property type="component" value="Chromosome A07"/>
</dbReference>
<evidence type="ECO:0000313" key="1">
    <source>
        <dbReference type="EMBL" id="TYJ26603.1"/>
    </source>
</evidence>
<gene>
    <name evidence="1" type="ORF">E1A91_A07G131700v1</name>
</gene>
<accession>A0A5D2YKD3</accession>
<sequence length="100" mass="11183">MTTCWSPRSNPICIACKRASASAANAAPSKFILVILWSGGFQHSLSLFYPSMLFCTNDYFFINFLINRIVSVADCCMFSCKTLFCPIQITHMAPKMSCFC</sequence>
<dbReference type="EMBL" id="CM017642">
    <property type="protein sequence ID" value="TYJ26603.1"/>
    <property type="molecule type" value="Genomic_DNA"/>
</dbReference>